<proteinExistence type="predicted"/>
<dbReference type="EMBL" id="MJUW02000054">
    <property type="protein sequence ID" value="OQD46185.1"/>
    <property type="molecule type" value="Genomic_DNA"/>
</dbReference>
<sequence>MNKKPCVFLGVLLSLVLVVIVYLVVEPLSNRGKGDSAENDFQQVVHGVGLGATAKPTWCYINFDPRIDPRCPCIEWPIPGGYCYCPDHTGTVSYVAGNIEMGAAIEIIKKQ</sequence>
<keyword evidence="1" id="KW-0472">Membrane</keyword>
<name>A0A1V6M1E1_9BACT</name>
<gene>
    <name evidence="2" type="ORF">BIY37_04605</name>
</gene>
<dbReference type="AlphaFoldDB" id="A0A1V6M1E1"/>
<comment type="caution">
    <text evidence="2">The sequence shown here is derived from an EMBL/GenBank/DDBJ whole genome shotgun (WGS) entry which is preliminary data.</text>
</comment>
<evidence type="ECO:0000313" key="3">
    <source>
        <dbReference type="Proteomes" id="UP000242219"/>
    </source>
</evidence>
<accession>A0A1V6M1E1</accession>
<organism evidence="2 3">
    <name type="scientific">Candidatus Brocadia sapporoensis</name>
    <dbReference type="NCBI Taxonomy" id="392547"/>
    <lineage>
        <taxon>Bacteria</taxon>
        <taxon>Pseudomonadati</taxon>
        <taxon>Planctomycetota</taxon>
        <taxon>Candidatus Brocadiia</taxon>
        <taxon>Candidatus Brocadiales</taxon>
        <taxon>Candidatus Brocadiaceae</taxon>
        <taxon>Candidatus Brocadia</taxon>
    </lineage>
</organism>
<protein>
    <submittedName>
        <fullName evidence="2">Uncharacterized protein</fullName>
    </submittedName>
</protein>
<keyword evidence="3" id="KW-1185">Reference proteome</keyword>
<evidence type="ECO:0000256" key="1">
    <source>
        <dbReference type="SAM" id="Phobius"/>
    </source>
</evidence>
<keyword evidence="1" id="KW-0812">Transmembrane</keyword>
<feature type="transmembrane region" description="Helical" evidence="1">
    <location>
        <begin position="7"/>
        <end position="25"/>
    </location>
</feature>
<reference evidence="2 3" key="1">
    <citation type="journal article" date="2016" name="Genome Announc.">
        <title>Draft Genome Sequence of the Anaerobic Ammonium-Oxidizing Bacterium 'Candidatus Brocadia sp. 40'.</title>
        <authorList>
            <person name="Ali M."/>
            <person name="Haroon M.F."/>
            <person name="Narita Y."/>
            <person name="Zhang L."/>
            <person name="Rangel Shaw D."/>
            <person name="Okabe S."/>
            <person name="Saikaly P.E."/>
        </authorList>
    </citation>
    <scope>NUCLEOTIDE SEQUENCE [LARGE SCALE GENOMIC DNA]</scope>
    <source>
        <strain evidence="2 3">40</strain>
    </source>
</reference>
<dbReference type="Proteomes" id="UP000242219">
    <property type="component" value="Unassembled WGS sequence"/>
</dbReference>
<keyword evidence="1" id="KW-1133">Transmembrane helix</keyword>
<evidence type="ECO:0000313" key="2">
    <source>
        <dbReference type="EMBL" id="OQD46185.1"/>
    </source>
</evidence>